<keyword evidence="2" id="KW-1185">Reference proteome</keyword>
<sequence>MKEKSQFKIKPIINLNIIDTYKKECNKKRSVFVQFRLEFSYGLLREEFLLNLYLNFTIPKNAYRFLTNTKYNLKLSKKEKQTSANSVNMLARIQEDEHFIH</sequence>
<comment type="caution">
    <text evidence="1">The sequence shown here is derived from an EMBL/GenBank/DDBJ whole genome shotgun (WGS) entry which is preliminary data.</text>
</comment>
<reference evidence="1 2" key="1">
    <citation type="journal article" date="2018" name="Sci. Rep.">
        <title>Genomic signatures of local adaptation to the degree of environmental predictability in rotifers.</title>
        <authorList>
            <person name="Franch-Gras L."/>
            <person name="Hahn C."/>
            <person name="Garcia-Roger E.M."/>
            <person name="Carmona M.J."/>
            <person name="Serra M."/>
            <person name="Gomez A."/>
        </authorList>
    </citation>
    <scope>NUCLEOTIDE SEQUENCE [LARGE SCALE GENOMIC DNA]</scope>
    <source>
        <strain evidence="1">HYR1</strain>
    </source>
</reference>
<proteinExistence type="predicted"/>
<organism evidence="1 2">
    <name type="scientific">Brachionus plicatilis</name>
    <name type="common">Marine rotifer</name>
    <name type="synonym">Brachionus muelleri</name>
    <dbReference type="NCBI Taxonomy" id="10195"/>
    <lineage>
        <taxon>Eukaryota</taxon>
        <taxon>Metazoa</taxon>
        <taxon>Spiralia</taxon>
        <taxon>Gnathifera</taxon>
        <taxon>Rotifera</taxon>
        <taxon>Eurotatoria</taxon>
        <taxon>Monogononta</taxon>
        <taxon>Pseudotrocha</taxon>
        <taxon>Ploima</taxon>
        <taxon>Brachionidae</taxon>
        <taxon>Brachionus</taxon>
    </lineage>
</organism>
<evidence type="ECO:0000313" key="1">
    <source>
        <dbReference type="EMBL" id="RNA39453.1"/>
    </source>
</evidence>
<name>A0A3M7SUF3_BRAPC</name>
<accession>A0A3M7SUF3</accession>
<evidence type="ECO:0000313" key="2">
    <source>
        <dbReference type="Proteomes" id="UP000276133"/>
    </source>
</evidence>
<dbReference type="AlphaFoldDB" id="A0A3M7SUF3"/>
<protein>
    <submittedName>
        <fullName evidence="1">Uncharacterized protein</fullName>
    </submittedName>
</protein>
<gene>
    <name evidence="1" type="ORF">BpHYR1_039345</name>
</gene>
<dbReference type="Proteomes" id="UP000276133">
    <property type="component" value="Unassembled WGS sequence"/>
</dbReference>
<dbReference type="EMBL" id="REGN01000749">
    <property type="protein sequence ID" value="RNA39453.1"/>
    <property type="molecule type" value="Genomic_DNA"/>
</dbReference>